<keyword evidence="6 8" id="KW-1133">Transmembrane helix</keyword>
<evidence type="ECO:0000256" key="6">
    <source>
        <dbReference type="ARBA" id="ARBA00022989"/>
    </source>
</evidence>
<evidence type="ECO:0000313" key="10">
    <source>
        <dbReference type="EMBL" id="WIM66956.1"/>
    </source>
</evidence>
<feature type="transmembrane region" description="Helical" evidence="8">
    <location>
        <begin position="88"/>
        <end position="110"/>
    </location>
</feature>
<dbReference type="InterPro" id="IPR004626">
    <property type="entry name" value="RarD"/>
</dbReference>
<sequence length="288" mass="31861">MIYGFLAYLIWGFFPAFFPLLKPAGAVEILSHRIVWTAVLMCIVLTVRKGWSELRRADARTWGLLVLAGFLISSNWGIYVIAVNSGHVADAALGYFINPLFSVLLGVVFLRERLRHLQVFAVGIAAVGVIWLLVFSEQPPVLALGMTITFGIYGLVKKQVKVSAQASVAAETLTMLPLALGYLTWLESSGQGTFFSEGPTHTGLMVLSGAITAAPLILYGMGAKHMNLTTIGMLQYITPTMQMLWAVFVMQEYLSTSRWVGFTIIWIAVILYLWDILHRRKKMARASA</sequence>
<dbReference type="RefSeq" id="WP_284823706.1">
    <property type="nucleotide sequence ID" value="NZ_CP126969.1"/>
</dbReference>
<comment type="subcellular location">
    <subcellularLocation>
        <location evidence="1">Cell membrane</location>
        <topology evidence="1">Multi-pass membrane protein</topology>
    </subcellularLocation>
</comment>
<feature type="transmembrane region" description="Helical" evidence="8">
    <location>
        <begin position="205"/>
        <end position="222"/>
    </location>
</feature>
<dbReference type="InterPro" id="IPR000620">
    <property type="entry name" value="EamA_dom"/>
</dbReference>
<accession>A0ABY8VBB1</accession>
<gene>
    <name evidence="10" type="primary">rarD</name>
    <name evidence="10" type="ORF">QP027_07385</name>
</gene>
<reference evidence="10 11" key="1">
    <citation type="submission" date="2023-05" db="EMBL/GenBank/DDBJ databases">
        <title>Corynebacterium suedekumii sp. nov. and Corynebacterium breve sp. nov. isolated from raw cow's milk.</title>
        <authorList>
            <person name="Baer M.K."/>
            <person name="Mehl L."/>
            <person name="Hellmuth R."/>
            <person name="Marke G."/>
            <person name="Lipski A."/>
        </authorList>
    </citation>
    <scope>NUCLEOTIDE SEQUENCE [LARGE SCALE GENOMIC DNA]</scope>
    <source>
        <strain evidence="10 11">R4</strain>
    </source>
</reference>
<evidence type="ECO:0000256" key="1">
    <source>
        <dbReference type="ARBA" id="ARBA00004651"/>
    </source>
</evidence>
<evidence type="ECO:0000256" key="7">
    <source>
        <dbReference type="ARBA" id="ARBA00023136"/>
    </source>
</evidence>
<evidence type="ECO:0000313" key="11">
    <source>
        <dbReference type="Proteomes" id="UP001225598"/>
    </source>
</evidence>
<feature type="transmembrane region" description="Helical" evidence="8">
    <location>
        <begin position="5"/>
        <end position="21"/>
    </location>
</feature>
<keyword evidence="7 8" id="KW-0472">Membrane</keyword>
<feature type="domain" description="EamA" evidence="9">
    <location>
        <begin position="141"/>
        <end position="273"/>
    </location>
</feature>
<feature type="domain" description="EamA" evidence="9">
    <location>
        <begin position="2"/>
        <end position="133"/>
    </location>
</feature>
<protein>
    <submittedName>
        <fullName evidence="10">EamA family transporter RarD</fullName>
    </submittedName>
</protein>
<proteinExistence type="inferred from homology"/>
<comment type="similarity">
    <text evidence="2">Belongs to the EamA transporter family.</text>
</comment>
<feature type="transmembrane region" description="Helical" evidence="8">
    <location>
        <begin position="140"/>
        <end position="156"/>
    </location>
</feature>
<feature type="transmembrane region" description="Helical" evidence="8">
    <location>
        <begin position="33"/>
        <end position="51"/>
    </location>
</feature>
<dbReference type="NCBIfam" id="TIGR00688">
    <property type="entry name" value="rarD"/>
    <property type="match status" value="1"/>
</dbReference>
<evidence type="ECO:0000256" key="4">
    <source>
        <dbReference type="ARBA" id="ARBA00022475"/>
    </source>
</evidence>
<dbReference type="InterPro" id="IPR037185">
    <property type="entry name" value="EmrE-like"/>
</dbReference>
<feature type="transmembrane region" description="Helical" evidence="8">
    <location>
        <begin position="259"/>
        <end position="277"/>
    </location>
</feature>
<evidence type="ECO:0000256" key="5">
    <source>
        <dbReference type="ARBA" id="ARBA00022692"/>
    </source>
</evidence>
<dbReference type="SUPFAM" id="SSF103481">
    <property type="entry name" value="Multidrug resistance efflux transporter EmrE"/>
    <property type="match status" value="2"/>
</dbReference>
<dbReference type="Proteomes" id="UP001225598">
    <property type="component" value="Chromosome"/>
</dbReference>
<feature type="transmembrane region" description="Helical" evidence="8">
    <location>
        <begin position="63"/>
        <end position="82"/>
    </location>
</feature>
<dbReference type="Pfam" id="PF00892">
    <property type="entry name" value="EamA"/>
    <property type="match status" value="2"/>
</dbReference>
<evidence type="ECO:0000256" key="2">
    <source>
        <dbReference type="ARBA" id="ARBA00007362"/>
    </source>
</evidence>
<keyword evidence="11" id="KW-1185">Reference proteome</keyword>
<keyword evidence="5 8" id="KW-0812">Transmembrane</keyword>
<organism evidence="10 11">
    <name type="scientific">Corynebacterium breve</name>
    <dbReference type="NCBI Taxonomy" id="3049799"/>
    <lineage>
        <taxon>Bacteria</taxon>
        <taxon>Bacillati</taxon>
        <taxon>Actinomycetota</taxon>
        <taxon>Actinomycetes</taxon>
        <taxon>Mycobacteriales</taxon>
        <taxon>Corynebacteriaceae</taxon>
        <taxon>Corynebacterium</taxon>
    </lineage>
</organism>
<evidence type="ECO:0000256" key="8">
    <source>
        <dbReference type="SAM" id="Phobius"/>
    </source>
</evidence>
<keyword evidence="4" id="KW-1003">Cell membrane</keyword>
<feature type="transmembrane region" description="Helical" evidence="8">
    <location>
        <begin position="234"/>
        <end position="253"/>
    </location>
</feature>
<evidence type="ECO:0000256" key="3">
    <source>
        <dbReference type="ARBA" id="ARBA00022448"/>
    </source>
</evidence>
<feature type="transmembrane region" description="Helical" evidence="8">
    <location>
        <begin position="117"/>
        <end position="134"/>
    </location>
</feature>
<dbReference type="PANTHER" id="PTHR22911:SF137">
    <property type="entry name" value="SOLUTE CARRIER FAMILY 35 MEMBER G2-RELATED"/>
    <property type="match status" value="1"/>
</dbReference>
<dbReference type="PANTHER" id="PTHR22911">
    <property type="entry name" value="ACYL-MALONYL CONDENSING ENZYME-RELATED"/>
    <property type="match status" value="1"/>
</dbReference>
<name>A0ABY8VBB1_9CORY</name>
<dbReference type="EMBL" id="CP126969">
    <property type="protein sequence ID" value="WIM66956.1"/>
    <property type="molecule type" value="Genomic_DNA"/>
</dbReference>
<feature type="transmembrane region" description="Helical" evidence="8">
    <location>
        <begin position="168"/>
        <end position="185"/>
    </location>
</feature>
<evidence type="ECO:0000259" key="9">
    <source>
        <dbReference type="Pfam" id="PF00892"/>
    </source>
</evidence>
<keyword evidence="3" id="KW-0813">Transport</keyword>